<keyword evidence="2" id="KW-0378">Hydrolase</keyword>
<dbReference type="CDD" id="cd06127">
    <property type="entry name" value="DEDDh"/>
    <property type="match status" value="1"/>
</dbReference>
<comment type="caution">
    <text evidence="5">The sequence shown here is derived from an EMBL/GenBank/DDBJ whole genome shotgun (WGS) entry which is preliminary data.</text>
</comment>
<dbReference type="PANTHER" id="PTHR30231">
    <property type="entry name" value="DNA POLYMERASE III SUBUNIT EPSILON"/>
    <property type="match status" value="1"/>
</dbReference>
<evidence type="ECO:0000256" key="2">
    <source>
        <dbReference type="ARBA" id="ARBA00022801"/>
    </source>
</evidence>
<dbReference type="Proteomes" id="UP000638014">
    <property type="component" value="Unassembled WGS sequence"/>
</dbReference>
<dbReference type="InterPro" id="IPR012337">
    <property type="entry name" value="RNaseH-like_sf"/>
</dbReference>
<feature type="domain" description="Exonuclease" evidence="4">
    <location>
        <begin position="45"/>
        <end position="218"/>
    </location>
</feature>
<evidence type="ECO:0000313" key="6">
    <source>
        <dbReference type="Proteomes" id="UP000638014"/>
    </source>
</evidence>
<evidence type="ECO:0000313" key="5">
    <source>
        <dbReference type="EMBL" id="MBD1390468.1"/>
    </source>
</evidence>
<accession>A0A8J6UJE1</accession>
<dbReference type="GO" id="GO:0008408">
    <property type="term" value="F:3'-5' exonuclease activity"/>
    <property type="evidence" value="ECO:0007669"/>
    <property type="project" value="TreeGrafter"/>
</dbReference>
<keyword evidence="1" id="KW-0540">Nuclease</keyword>
<dbReference type="Pfam" id="PF00929">
    <property type="entry name" value="RNase_T"/>
    <property type="match status" value="1"/>
</dbReference>
<evidence type="ECO:0000259" key="4">
    <source>
        <dbReference type="SMART" id="SM00479"/>
    </source>
</evidence>
<reference evidence="5" key="1">
    <citation type="submission" date="2020-09" db="EMBL/GenBank/DDBJ databases">
        <title>A novel bacterium of genus Neiella, isolated from South China Sea.</title>
        <authorList>
            <person name="Huang H."/>
            <person name="Mo K."/>
            <person name="Hu Y."/>
        </authorList>
    </citation>
    <scope>NUCLEOTIDE SEQUENCE</scope>
    <source>
        <strain evidence="5">HB171785</strain>
    </source>
</reference>
<dbReference type="PANTHER" id="PTHR30231:SF4">
    <property type="entry name" value="PROTEIN NEN2"/>
    <property type="match status" value="1"/>
</dbReference>
<dbReference type="SMART" id="SM00479">
    <property type="entry name" value="EXOIII"/>
    <property type="match status" value="1"/>
</dbReference>
<keyword evidence="6" id="KW-1185">Reference proteome</keyword>
<name>A0A8J6UJE1_9GAMM</name>
<dbReference type="GO" id="GO:0005829">
    <property type="term" value="C:cytosol"/>
    <property type="evidence" value="ECO:0007669"/>
    <property type="project" value="TreeGrafter"/>
</dbReference>
<dbReference type="SUPFAM" id="SSF53098">
    <property type="entry name" value="Ribonuclease H-like"/>
    <property type="match status" value="1"/>
</dbReference>
<dbReference type="GO" id="GO:0006259">
    <property type="term" value="P:DNA metabolic process"/>
    <property type="evidence" value="ECO:0007669"/>
    <property type="project" value="UniProtKB-ARBA"/>
</dbReference>
<dbReference type="RefSeq" id="WP_191145535.1">
    <property type="nucleotide sequence ID" value="NZ_JACXAF010000018.1"/>
</dbReference>
<sequence length="229" mass="25188">MWLQFRLNRQIAKARRALIKTPNPVLSEYLNALPRRFDQPLSQSQILALDLELTGLDAKRHQIVSLGYVATDNLSIALGTAHQHLIQVAGSVGDSAIIHHLTDADLAAAQPLSEAMNQLVAAMCGRVLLCHHAPLDAAFLQQAFVSCFGTRLPLLVIDTQQIEKRRQERTAPNVPLHRLRLHHCRQHYGLPLSSGHQALGDAIACAELLMAQQAHQTSVSRLADVVQLA</sequence>
<organism evidence="5 6">
    <name type="scientific">Neiella litorisoli</name>
    <dbReference type="NCBI Taxonomy" id="2771431"/>
    <lineage>
        <taxon>Bacteria</taxon>
        <taxon>Pseudomonadati</taxon>
        <taxon>Pseudomonadota</taxon>
        <taxon>Gammaproteobacteria</taxon>
        <taxon>Alteromonadales</taxon>
        <taxon>Echinimonadaceae</taxon>
        <taxon>Neiella</taxon>
    </lineage>
</organism>
<keyword evidence="3 5" id="KW-0269">Exonuclease</keyword>
<dbReference type="GO" id="GO:0003676">
    <property type="term" value="F:nucleic acid binding"/>
    <property type="evidence" value="ECO:0007669"/>
    <property type="project" value="InterPro"/>
</dbReference>
<dbReference type="InterPro" id="IPR013520">
    <property type="entry name" value="Ribonucl_H"/>
</dbReference>
<gene>
    <name evidence="5" type="ORF">IC617_13585</name>
</gene>
<dbReference type="InterPro" id="IPR036397">
    <property type="entry name" value="RNaseH_sf"/>
</dbReference>
<evidence type="ECO:0000256" key="1">
    <source>
        <dbReference type="ARBA" id="ARBA00022722"/>
    </source>
</evidence>
<protein>
    <submittedName>
        <fullName evidence="5">3'-5' exonuclease</fullName>
    </submittedName>
</protein>
<dbReference type="Gene3D" id="3.30.420.10">
    <property type="entry name" value="Ribonuclease H-like superfamily/Ribonuclease H"/>
    <property type="match status" value="1"/>
</dbReference>
<evidence type="ECO:0000256" key="3">
    <source>
        <dbReference type="ARBA" id="ARBA00022839"/>
    </source>
</evidence>
<proteinExistence type="predicted"/>
<dbReference type="EMBL" id="JACXAF010000018">
    <property type="protein sequence ID" value="MBD1390468.1"/>
    <property type="molecule type" value="Genomic_DNA"/>
</dbReference>
<dbReference type="AlphaFoldDB" id="A0A8J6UJE1"/>